<reference evidence="3 4" key="1">
    <citation type="submission" date="2018-11" db="EMBL/GenBank/DDBJ databases">
        <title>Genomes From Bacteria Associated with the Canine Oral Cavity: a Test Case for Automated Genome-Based Taxonomic Assignment.</title>
        <authorList>
            <person name="Coil D.A."/>
            <person name="Jospin G."/>
            <person name="Darling A.E."/>
            <person name="Wallis C."/>
            <person name="Davis I.J."/>
            <person name="Harris S."/>
            <person name="Eisen J.A."/>
            <person name="Holcombe L.J."/>
            <person name="O'Flynn C."/>
        </authorList>
    </citation>
    <scope>NUCLEOTIDE SEQUENCE [LARGE SCALE GENOMIC DNA]</scope>
    <source>
        <strain evidence="3 4">OH1047_COT-310</strain>
    </source>
</reference>
<evidence type="ECO:0008006" key="5">
    <source>
        <dbReference type="Google" id="ProtNLM"/>
    </source>
</evidence>
<evidence type="ECO:0000256" key="2">
    <source>
        <dbReference type="SAM" id="SignalP"/>
    </source>
</evidence>
<sequence>MKKTFRFCKAGVYLLIVLCFGACSYDWDDDFIQKEPADLSVDEARDFFEKEVMGTATRSADRVEQPLMWSLGDIIPKWNKGVPTGASSICSVDVPIENSTYCYRMIQTDPQTGEKSFVKCYHKLVVVKDRKTGKLGNYVVFFIAANDYAKAHPGDVSKRFNNDGEMGDFSGLKIYTTLEGSIIRVNKYNKGQKQQGVFLGSAKNKKEYGRGLMRIIRMLEHMELQRGFKVGAVTRYEGNDDWDYKNGDYIDWGLGFFWDPKYGVVLYDYDGDGKPDGVWLDEVEIEGEYNPSAPEEEPPYHEYPEPDPKPDGDGTGDSGSGGGYTGGENGVSGGAPRARAIFRNSKMTELNWDVIERMLDKITSDCLGEHLYEGLKEHLDGKTLTIQFVAPKEGSSFNFDGNTAGIKLTTDMESNQLFHEMMHAFQAYQETEASYKASLINKEIEARYAQYQYVRKLKEYPGSKWEKQYTNTDVGMVIAGLEDMVDAKGNLRPNRTDDLLLTQVYTAKSAIEAISAYSTLLFDYDKSGIENFTSLQKISKDC</sequence>
<evidence type="ECO:0000313" key="3">
    <source>
        <dbReference type="EMBL" id="RRD87772.1"/>
    </source>
</evidence>
<dbReference type="EMBL" id="RQYF01000096">
    <property type="protein sequence ID" value="RRD87772.1"/>
    <property type="molecule type" value="Genomic_DNA"/>
</dbReference>
<organism evidence="3 4">
    <name type="scientific">Prevotella heparinolytica</name>
    <dbReference type="NCBI Taxonomy" id="28113"/>
    <lineage>
        <taxon>Bacteria</taxon>
        <taxon>Pseudomonadati</taxon>
        <taxon>Bacteroidota</taxon>
        <taxon>Bacteroidia</taxon>
        <taxon>Bacteroidales</taxon>
        <taxon>Bacteroidaceae</taxon>
        <taxon>Bacteroides</taxon>
    </lineage>
</organism>
<name>A0A3P1ZXC7_9BACE</name>
<feature type="compositionally biased region" description="Gly residues" evidence="1">
    <location>
        <begin position="313"/>
        <end position="333"/>
    </location>
</feature>
<keyword evidence="4" id="KW-1185">Reference proteome</keyword>
<feature type="chain" id="PRO_5018227898" description="Lipoprotein" evidence="2">
    <location>
        <begin position="25"/>
        <end position="542"/>
    </location>
</feature>
<feature type="region of interest" description="Disordered" evidence="1">
    <location>
        <begin position="289"/>
        <end position="336"/>
    </location>
</feature>
<keyword evidence="2" id="KW-0732">Signal</keyword>
<dbReference type="RefSeq" id="WP_125240040.1">
    <property type="nucleotide sequence ID" value="NZ_RQYF01000096.1"/>
</dbReference>
<dbReference type="AlphaFoldDB" id="A0A3P1ZXC7"/>
<feature type="signal peptide" evidence="2">
    <location>
        <begin position="1"/>
        <end position="24"/>
    </location>
</feature>
<comment type="caution">
    <text evidence="3">The sequence shown here is derived from an EMBL/GenBank/DDBJ whole genome shotgun (WGS) entry which is preliminary data.</text>
</comment>
<evidence type="ECO:0000313" key="4">
    <source>
        <dbReference type="Proteomes" id="UP000279562"/>
    </source>
</evidence>
<evidence type="ECO:0000256" key="1">
    <source>
        <dbReference type="SAM" id="MobiDB-lite"/>
    </source>
</evidence>
<accession>A0A3P1ZXC7</accession>
<protein>
    <recommendedName>
        <fullName evidence="5">Lipoprotein</fullName>
    </recommendedName>
</protein>
<feature type="compositionally biased region" description="Basic and acidic residues" evidence="1">
    <location>
        <begin position="298"/>
        <end position="312"/>
    </location>
</feature>
<dbReference type="Proteomes" id="UP000279562">
    <property type="component" value="Unassembled WGS sequence"/>
</dbReference>
<proteinExistence type="predicted"/>
<gene>
    <name evidence="3" type="ORF">EII33_12830</name>
</gene>